<name>A0A840J3P1_9PSEU</name>
<reference evidence="2 3" key="1">
    <citation type="submission" date="2020-08" db="EMBL/GenBank/DDBJ databases">
        <title>Sequencing the genomes of 1000 actinobacteria strains.</title>
        <authorList>
            <person name="Klenk H.-P."/>
        </authorList>
    </citation>
    <scope>NUCLEOTIDE SEQUENCE [LARGE SCALE GENOMIC DNA]</scope>
    <source>
        <strain evidence="2 3">DSM 45859</strain>
    </source>
</reference>
<evidence type="ECO:0000313" key="2">
    <source>
        <dbReference type="EMBL" id="MBB4689681.1"/>
    </source>
</evidence>
<feature type="domain" description="Integrase catalytic" evidence="1">
    <location>
        <begin position="1"/>
        <end position="62"/>
    </location>
</feature>
<dbReference type="AlphaFoldDB" id="A0A840J3P1"/>
<dbReference type="Pfam" id="PF13683">
    <property type="entry name" value="rve_3"/>
    <property type="match status" value="1"/>
</dbReference>
<organism evidence="2 3">
    <name type="scientific">Amycolatopsis jiangsuensis</name>
    <dbReference type="NCBI Taxonomy" id="1181879"/>
    <lineage>
        <taxon>Bacteria</taxon>
        <taxon>Bacillati</taxon>
        <taxon>Actinomycetota</taxon>
        <taxon>Actinomycetes</taxon>
        <taxon>Pseudonocardiales</taxon>
        <taxon>Pseudonocardiaceae</taxon>
        <taxon>Amycolatopsis</taxon>
    </lineage>
</organism>
<dbReference type="SUPFAM" id="SSF53098">
    <property type="entry name" value="Ribonuclease H-like"/>
    <property type="match status" value="1"/>
</dbReference>
<sequence>MGRKGECWDNAVTELFFATIKTELIDRHGWPTRTAAHKAIFVDIEAWYNTRRRHSRLGYLSPDAYETNYHATEDTTKRQVA</sequence>
<dbReference type="GO" id="GO:0015074">
    <property type="term" value="P:DNA integration"/>
    <property type="evidence" value="ECO:0007669"/>
    <property type="project" value="InterPro"/>
</dbReference>
<dbReference type="EMBL" id="JACHMG010000001">
    <property type="protein sequence ID" value="MBB4689681.1"/>
    <property type="molecule type" value="Genomic_DNA"/>
</dbReference>
<dbReference type="Proteomes" id="UP000581769">
    <property type="component" value="Unassembled WGS sequence"/>
</dbReference>
<accession>A0A840J3P1</accession>
<comment type="caution">
    <text evidence="2">The sequence shown here is derived from an EMBL/GenBank/DDBJ whole genome shotgun (WGS) entry which is preliminary data.</text>
</comment>
<keyword evidence="3" id="KW-1185">Reference proteome</keyword>
<evidence type="ECO:0000259" key="1">
    <source>
        <dbReference type="Pfam" id="PF13683"/>
    </source>
</evidence>
<dbReference type="InterPro" id="IPR012337">
    <property type="entry name" value="RNaseH-like_sf"/>
</dbReference>
<proteinExistence type="predicted"/>
<dbReference type="PANTHER" id="PTHR46889">
    <property type="entry name" value="TRANSPOSASE INSF FOR INSERTION SEQUENCE IS3B-RELATED"/>
    <property type="match status" value="1"/>
</dbReference>
<dbReference type="InterPro" id="IPR001584">
    <property type="entry name" value="Integrase_cat-core"/>
</dbReference>
<evidence type="ECO:0000313" key="3">
    <source>
        <dbReference type="Proteomes" id="UP000581769"/>
    </source>
</evidence>
<dbReference type="PANTHER" id="PTHR46889:SF4">
    <property type="entry name" value="TRANSPOSASE INSO FOR INSERTION SEQUENCE ELEMENT IS911B-RELATED"/>
    <property type="match status" value="1"/>
</dbReference>
<dbReference type="InterPro" id="IPR050900">
    <property type="entry name" value="Transposase_IS3/IS150/IS904"/>
</dbReference>
<gene>
    <name evidence="2" type="ORF">BJY18_007166</name>
</gene>
<protein>
    <submittedName>
        <fullName evidence="2">Transposase InsO family protein</fullName>
    </submittedName>
</protein>